<evidence type="ECO:0000313" key="10">
    <source>
        <dbReference type="Proteomes" id="UP001271263"/>
    </source>
</evidence>
<organism evidence="7 9">
    <name type="scientific">Shewanella fidelis</name>
    <dbReference type="NCBI Taxonomy" id="173509"/>
    <lineage>
        <taxon>Bacteria</taxon>
        <taxon>Pseudomonadati</taxon>
        <taxon>Pseudomonadota</taxon>
        <taxon>Gammaproteobacteria</taxon>
        <taxon>Alteromonadales</taxon>
        <taxon>Shewanellaceae</taxon>
        <taxon>Shewanella</taxon>
    </lineage>
</organism>
<protein>
    <recommendedName>
        <fullName evidence="1">tRNA-uridine aminocarboxypropyltransferase</fullName>
        <ecNumber evidence="1">2.5.1.25</ecNumber>
    </recommendedName>
</protein>
<evidence type="ECO:0000256" key="5">
    <source>
        <dbReference type="ARBA" id="ARBA00034489"/>
    </source>
</evidence>
<dbReference type="PANTHER" id="PTHR21392:SF0">
    <property type="entry name" value="TRNA-URIDINE AMINOCARBOXYPROPYLTRANSFERASE 2"/>
    <property type="match status" value="1"/>
</dbReference>
<dbReference type="Pfam" id="PF03942">
    <property type="entry name" value="DTW"/>
    <property type="match status" value="1"/>
</dbReference>
<dbReference type="Proteomes" id="UP001271263">
    <property type="component" value="Unassembled WGS sequence"/>
</dbReference>
<feature type="domain" description="DTW" evidence="6">
    <location>
        <begin position="1"/>
        <end position="173"/>
    </location>
</feature>
<comment type="similarity">
    <text evidence="5">Belongs to the TDD superfamily. DTWD2 family.</text>
</comment>
<name>A0AAW8NNF2_9GAMM</name>
<evidence type="ECO:0000313" key="8">
    <source>
        <dbReference type="EMBL" id="MDW4823519.1"/>
    </source>
</evidence>
<keyword evidence="2" id="KW-0808">Transferase</keyword>
<dbReference type="Proteomes" id="UP001259340">
    <property type="component" value="Unassembled WGS sequence"/>
</dbReference>
<evidence type="ECO:0000256" key="1">
    <source>
        <dbReference type="ARBA" id="ARBA00012386"/>
    </source>
</evidence>
<dbReference type="AlphaFoldDB" id="A0AAW8NNF2"/>
<dbReference type="InterPro" id="IPR005636">
    <property type="entry name" value="DTW"/>
</dbReference>
<keyword evidence="10" id="KW-1185">Reference proteome</keyword>
<sequence>MKIILLTHEREVTRPTNTGHIAVNHAGEHCQRIVWSRVRPDPALLKALSLPDTVLLFPENTADELNDTADTTASQVEQINKQPSAQEAIEVANLPQTVVILDATWQEARKILRQSAYLKTARRYSLTETAKSEFTLRRNQVEGGLCTVECIIELFKQAGMNDEAQRLHAEFVQFCH</sequence>
<evidence type="ECO:0000313" key="7">
    <source>
        <dbReference type="EMBL" id="MDR8524046.1"/>
    </source>
</evidence>
<keyword evidence="3" id="KW-0949">S-adenosyl-L-methionine</keyword>
<reference evidence="7" key="2">
    <citation type="submission" date="2022-11" db="EMBL/GenBank/DDBJ databases">
        <title>Prophages regulate Shewanella fidelis motility and biofilm formation: implications for gut colonization dynamics in Ciona robusta.</title>
        <authorList>
            <person name="Natarajan O."/>
            <person name="Gibboney S.L."/>
            <person name="Young M.N."/>
            <person name="Lim S.J."/>
            <person name="Pluta N."/>
            <person name="Atkinson C.G.F."/>
            <person name="Leigh B.A."/>
            <person name="Liberti A."/>
            <person name="Kees E."/>
            <person name="Breitbart M."/>
            <person name="Gralnick J."/>
            <person name="Dishaw L.J."/>
        </authorList>
    </citation>
    <scope>NUCLEOTIDE SEQUENCE</scope>
    <source>
        <strain evidence="7">3313</strain>
    </source>
</reference>
<evidence type="ECO:0000256" key="2">
    <source>
        <dbReference type="ARBA" id="ARBA00022679"/>
    </source>
</evidence>
<evidence type="ECO:0000256" key="4">
    <source>
        <dbReference type="ARBA" id="ARBA00022694"/>
    </source>
</evidence>
<dbReference type="InterPro" id="IPR039262">
    <property type="entry name" value="DTWD2/TAPT"/>
</dbReference>
<dbReference type="PANTHER" id="PTHR21392">
    <property type="entry name" value="TRNA-URIDINE AMINOCARBOXYPROPYLTRANSFERASE 2"/>
    <property type="match status" value="1"/>
</dbReference>
<dbReference type="GO" id="GO:0008033">
    <property type="term" value="P:tRNA processing"/>
    <property type="evidence" value="ECO:0007669"/>
    <property type="project" value="UniProtKB-KW"/>
</dbReference>
<keyword evidence="4" id="KW-0819">tRNA processing</keyword>
<dbReference type="EMBL" id="JAPMLD010000002">
    <property type="protein sequence ID" value="MDW4823519.1"/>
    <property type="molecule type" value="Genomic_DNA"/>
</dbReference>
<gene>
    <name evidence="7" type="ORF">OS133_10275</name>
    <name evidence="8" type="ORF">OS134_05440</name>
</gene>
<evidence type="ECO:0000313" key="9">
    <source>
        <dbReference type="Proteomes" id="UP001259340"/>
    </source>
</evidence>
<dbReference type="EMBL" id="JAPMLE010000001">
    <property type="protein sequence ID" value="MDR8524046.1"/>
    <property type="molecule type" value="Genomic_DNA"/>
</dbReference>
<proteinExistence type="inferred from homology"/>
<evidence type="ECO:0000256" key="3">
    <source>
        <dbReference type="ARBA" id="ARBA00022691"/>
    </source>
</evidence>
<reference evidence="8 10" key="1">
    <citation type="journal article" date="2022" name="bioRxiv">
        <title>Prophages regulate Shewanella fidelis 3313 motility and biofilm formation: implications for gut colonization dynamics in Ciona robusta.</title>
        <authorList>
            <person name="Natarajan O."/>
            <person name="Gibboney S.L."/>
            <person name="Young M.N."/>
            <person name="Lim S.J."/>
            <person name="Pluta N."/>
            <person name="Atkinson C.G."/>
            <person name="Leigh B.A."/>
            <person name="Liberti A."/>
            <person name="Kees E.D."/>
            <person name="Breitbart M."/>
            <person name="Gralnick J.A."/>
            <person name="Dishaw L.J."/>
        </authorList>
    </citation>
    <scope>NUCLEOTIDE SEQUENCE [LARGE SCALE GENOMIC DNA]</scope>
    <source>
        <strain evidence="8 10">JG4066</strain>
    </source>
</reference>
<comment type="caution">
    <text evidence="7">The sequence shown here is derived from an EMBL/GenBank/DDBJ whole genome shotgun (WGS) entry which is preliminary data.</text>
</comment>
<accession>A0AAW8NNF2</accession>
<dbReference type="GO" id="GO:0016432">
    <property type="term" value="F:tRNA-uridine aminocarboxypropyltransferase activity"/>
    <property type="evidence" value="ECO:0007669"/>
    <property type="project" value="UniProtKB-EC"/>
</dbReference>
<dbReference type="SMART" id="SM01144">
    <property type="entry name" value="DTW"/>
    <property type="match status" value="1"/>
</dbReference>
<dbReference type="EC" id="2.5.1.25" evidence="1"/>
<evidence type="ECO:0000259" key="6">
    <source>
        <dbReference type="SMART" id="SM01144"/>
    </source>
</evidence>